<protein>
    <submittedName>
        <fullName evidence="2">VgrG-related protein</fullName>
    </submittedName>
</protein>
<evidence type="ECO:0000313" key="3">
    <source>
        <dbReference type="Proteomes" id="UP000587462"/>
    </source>
</evidence>
<dbReference type="Gene3D" id="2.40.50.230">
    <property type="entry name" value="Gp5 N-terminal domain"/>
    <property type="match status" value="1"/>
</dbReference>
<sequence length="603" mass="64592">MTARHTAGLGIWVDGRHLPPACDIALAWAFVTENARTPAAAELGFRDPRGASLLTQTGIELGSAVKVSAFGPDGTHDLFEGEVTDCEARASADGDAAGGGVLTVIRALDHAHRLRRGTRVLAYRQMSAGQIAQKIADLAGVRTGKIDDPGVVYEFLTQPAMSDWDFLSHLARESGCDLFLRDGRLHFEKPARASGAPAKGTPSRQSPFALEFGENLLKVSSVASLRDQVTSVVVRGWDPERKQPVVAQPAPRTAPSRDVTWHAERSVVRGEPLLLAGLPRGVQSEAEHVAQAMAQEVAAGLTGLRAVVRGEPRLRLRSAVTLKGLGKRFDGRYAVTSVRHEFHPDSGYLTELTVDEGTDRIAAGRPGDGEAGLRRFHGVMPATVVNIEDEQKQGRVKLRLPWLSPDYESNWARTVQLGGSRGHGVVLPEVGDEVLVCFEQGCLDRPYVLGGLYNGVDKPVDEPDPHRLELVDGRGKANWRSFASKMGHRLELLDADREHQVGATLITGDNKLSVRLDQHKTEITLRSDGTVCITAEKGVTVNTASGPLKLVGDDVTVVGRKSIGLSAPQVDVKAKGTLDISGATAKLAGTGPTEITGLPVKIN</sequence>
<comment type="caution">
    <text evidence="2">The sequence shown here is derived from an EMBL/GenBank/DDBJ whole genome shotgun (WGS) entry which is preliminary data.</text>
</comment>
<dbReference type="RefSeq" id="WP_171081440.1">
    <property type="nucleotide sequence ID" value="NZ_BNBU01000006.1"/>
</dbReference>
<accession>A0A7Y7B4W3</accession>
<organism evidence="2 3">
    <name type="scientific">Streptomyces morookaense</name>
    <name type="common">Streptoverticillium morookaense</name>
    <dbReference type="NCBI Taxonomy" id="1970"/>
    <lineage>
        <taxon>Bacteria</taxon>
        <taxon>Bacillati</taxon>
        <taxon>Actinomycetota</taxon>
        <taxon>Actinomycetes</taxon>
        <taxon>Kitasatosporales</taxon>
        <taxon>Streptomycetaceae</taxon>
        <taxon>Streptomyces</taxon>
    </lineage>
</organism>
<reference evidence="2 3" key="1">
    <citation type="submission" date="2020-04" db="EMBL/GenBank/DDBJ databases">
        <title>Draft Genome Sequence of Streptomyces morookaense DSM 40503, an 8-azaguanine-producing strain.</title>
        <authorList>
            <person name="Qi J."/>
            <person name="Gao J.-M."/>
        </authorList>
    </citation>
    <scope>NUCLEOTIDE SEQUENCE [LARGE SCALE GENOMIC DNA]</scope>
    <source>
        <strain evidence="2 3">DSM 40503</strain>
    </source>
</reference>
<evidence type="ECO:0000259" key="1">
    <source>
        <dbReference type="Pfam" id="PF04717"/>
    </source>
</evidence>
<dbReference type="InterPro" id="IPR006531">
    <property type="entry name" value="Gp5/Vgr_OB"/>
</dbReference>
<dbReference type="AlphaFoldDB" id="A0A7Y7B4W3"/>
<name>A0A7Y7B4W3_STRMO</name>
<feature type="domain" description="Gp5/Type VI secretion system Vgr protein OB-fold" evidence="1">
    <location>
        <begin position="381"/>
        <end position="453"/>
    </location>
</feature>
<dbReference type="EMBL" id="JABBXF010000030">
    <property type="protein sequence ID" value="NVK78894.1"/>
    <property type="molecule type" value="Genomic_DNA"/>
</dbReference>
<evidence type="ECO:0000313" key="2">
    <source>
        <dbReference type="EMBL" id="NVK78894.1"/>
    </source>
</evidence>
<dbReference type="SUPFAM" id="SSF69279">
    <property type="entry name" value="Phage tail proteins"/>
    <property type="match status" value="1"/>
</dbReference>
<proteinExistence type="predicted"/>
<dbReference type="Proteomes" id="UP000587462">
    <property type="component" value="Unassembled WGS sequence"/>
</dbReference>
<dbReference type="NCBIfam" id="NF033848">
    <property type="entry name" value="VgrG_rel"/>
    <property type="match status" value="1"/>
</dbReference>
<dbReference type="InterPro" id="IPR037026">
    <property type="entry name" value="Vgr_OB-fold_dom_sf"/>
</dbReference>
<dbReference type="Pfam" id="PF05954">
    <property type="entry name" value="Phage_GPD"/>
    <property type="match status" value="1"/>
</dbReference>
<dbReference type="InterPro" id="IPR047702">
    <property type="entry name" value="VgrG-rel"/>
</dbReference>
<gene>
    <name evidence="2" type="ORF">HG542_14610</name>
</gene>
<dbReference type="SUPFAM" id="SSF69255">
    <property type="entry name" value="gp5 N-terminal domain-like"/>
    <property type="match status" value="1"/>
</dbReference>
<dbReference type="Pfam" id="PF04717">
    <property type="entry name" value="Phage_base_V"/>
    <property type="match status" value="1"/>
</dbReference>
<keyword evidence="3" id="KW-1185">Reference proteome</keyword>